<name>A0A7W6D776_9HYPH</name>
<keyword evidence="2" id="KW-0732">Signal</keyword>
<evidence type="ECO:0000256" key="1">
    <source>
        <dbReference type="SAM" id="MobiDB-lite"/>
    </source>
</evidence>
<proteinExistence type="predicted"/>
<evidence type="ECO:0000256" key="2">
    <source>
        <dbReference type="SAM" id="SignalP"/>
    </source>
</evidence>
<feature type="region of interest" description="Disordered" evidence="1">
    <location>
        <begin position="59"/>
        <end position="88"/>
    </location>
</feature>
<dbReference type="Proteomes" id="UP000528964">
    <property type="component" value="Unassembled WGS sequence"/>
</dbReference>
<comment type="caution">
    <text evidence="3">The sequence shown here is derived from an EMBL/GenBank/DDBJ whole genome shotgun (WGS) entry which is preliminary data.</text>
</comment>
<gene>
    <name evidence="3" type="ORF">GGR24_002154</name>
</gene>
<accession>A0A7W6D776</accession>
<sequence length="88" mass="9239">MNKFLMLAAGALALSTAAQADAIVRQETQTGVYSAPVAGATPQARQNPAPDTTMLEQRRTTTVTPVPSGRVVEQPATTGTVEIRRSSE</sequence>
<dbReference type="EMBL" id="JACIDR010000003">
    <property type="protein sequence ID" value="MBB3973484.1"/>
    <property type="molecule type" value="Genomic_DNA"/>
</dbReference>
<feature type="chain" id="PRO_5030551674" evidence="2">
    <location>
        <begin position="21"/>
        <end position="88"/>
    </location>
</feature>
<reference evidence="3 4" key="1">
    <citation type="submission" date="2020-08" db="EMBL/GenBank/DDBJ databases">
        <title>Genomic Encyclopedia of Type Strains, Phase IV (KMG-IV): sequencing the most valuable type-strain genomes for metagenomic binning, comparative biology and taxonomic classification.</title>
        <authorList>
            <person name="Goeker M."/>
        </authorList>
    </citation>
    <scope>NUCLEOTIDE SEQUENCE [LARGE SCALE GENOMIC DNA]</scope>
    <source>
        <strain evidence="3 4">DSM 25481</strain>
    </source>
</reference>
<evidence type="ECO:0000313" key="4">
    <source>
        <dbReference type="Proteomes" id="UP000528964"/>
    </source>
</evidence>
<dbReference type="AlphaFoldDB" id="A0A7W6D776"/>
<feature type="signal peptide" evidence="2">
    <location>
        <begin position="1"/>
        <end position="20"/>
    </location>
</feature>
<keyword evidence="4" id="KW-1185">Reference proteome</keyword>
<feature type="region of interest" description="Disordered" evidence="1">
    <location>
        <begin position="34"/>
        <end position="53"/>
    </location>
</feature>
<organism evidence="3 4">
    <name type="scientific">Hansschlegelia beijingensis</name>
    <dbReference type="NCBI Taxonomy" id="1133344"/>
    <lineage>
        <taxon>Bacteria</taxon>
        <taxon>Pseudomonadati</taxon>
        <taxon>Pseudomonadota</taxon>
        <taxon>Alphaproteobacteria</taxon>
        <taxon>Hyphomicrobiales</taxon>
        <taxon>Methylopilaceae</taxon>
        <taxon>Hansschlegelia</taxon>
    </lineage>
</organism>
<dbReference type="RefSeq" id="WP_183395349.1">
    <property type="nucleotide sequence ID" value="NZ_JACIDR010000003.1"/>
</dbReference>
<evidence type="ECO:0000313" key="3">
    <source>
        <dbReference type="EMBL" id="MBB3973484.1"/>
    </source>
</evidence>
<protein>
    <submittedName>
        <fullName evidence="3">Opacity protein-like surface antigen</fullName>
    </submittedName>
</protein>